<protein>
    <recommendedName>
        <fullName evidence="3">Reverse transcriptase domain-containing protein</fullName>
    </recommendedName>
</protein>
<evidence type="ECO:0008006" key="3">
    <source>
        <dbReference type="Google" id="ProtNLM"/>
    </source>
</evidence>
<gene>
    <name evidence="1" type="ORF">EVAR_94815_1</name>
</gene>
<dbReference type="AlphaFoldDB" id="A0A4C1UIM9"/>
<evidence type="ECO:0000313" key="1">
    <source>
        <dbReference type="EMBL" id="GBP25796.1"/>
    </source>
</evidence>
<name>A0A4C1UIM9_EUMVA</name>
<organism evidence="1 2">
    <name type="scientific">Eumeta variegata</name>
    <name type="common">Bagworm moth</name>
    <name type="synonym">Eumeta japonica</name>
    <dbReference type="NCBI Taxonomy" id="151549"/>
    <lineage>
        <taxon>Eukaryota</taxon>
        <taxon>Metazoa</taxon>
        <taxon>Ecdysozoa</taxon>
        <taxon>Arthropoda</taxon>
        <taxon>Hexapoda</taxon>
        <taxon>Insecta</taxon>
        <taxon>Pterygota</taxon>
        <taxon>Neoptera</taxon>
        <taxon>Endopterygota</taxon>
        <taxon>Lepidoptera</taxon>
        <taxon>Glossata</taxon>
        <taxon>Ditrysia</taxon>
        <taxon>Tineoidea</taxon>
        <taxon>Psychidae</taxon>
        <taxon>Oiketicinae</taxon>
        <taxon>Eumeta</taxon>
    </lineage>
</organism>
<dbReference type="OrthoDB" id="550012at2759"/>
<dbReference type="Proteomes" id="UP000299102">
    <property type="component" value="Unassembled WGS sequence"/>
</dbReference>
<sequence length="154" mass="17698">MSVDYGRMSCLSNVLYADDQVILAPSACGLQKMVNRMNDSVSKGRKHDRMRYTYRRINAVEMRSLRIMCGVPRKDSCKNSDVRERCGLKEDVMTRVEGGMLRCFGHPVRMNESKLTKQIYKSNVCDGRVSEGRPRKFYADHIGGILKMPNFKHL</sequence>
<proteinExistence type="predicted"/>
<keyword evidence="2" id="KW-1185">Reference proteome</keyword>
<dbReference type="EMBL" id="BGZK01000172">
    <property type="protein sequence ID" value="GBP25796.1"/>
    <property type="molecule type" value="Genomic_DNA"/>
</dbReference>
<comment type="caution">
    <text evidence="1">The sequence shown here is derived from an EMBL/GenBank/DDBJ whole genome shotgun (WGS) entry which is preliminary data.</text>
</comment>
<accession>A0A4C1UIM9</accession>
<dbReference type="STRING" id="151549.A0A4C1UIM9"/>
<reference evidence="1 2" key="1">
    <citation type="journal article" date="2019" name="Commun. Biol.">
        <title>The bagworm genome reveals a unique fibroin gene that provides high tensile strength.</title>
        <authorList>
            <person name="Kono N."/>
            <person name="Nakamura H."/>
            <person name="Ohtoshi R."/>
            <person name="Tomita M."/>
            <person name="Numata K."/>
            <person name="Arakawa K."/>
        </authorList>
    </citation>
    <scope>NUCLEOTIDE SEQUENCE [LARGE SCALE GENOMIC DNA]</scope>
</reference>
<evidence type="ECO:0000313" key="2">
    <source>
        <dbReference type="Proteomes" id="UP000299102"/>
    </source>
</evidence>